<organism evidence="1 2">
    <name type="scientific">Streptococcus sanguinis (strain SK36)</name>
    <dbReference type="NCBI Taxonomy" id="388919"/>
    <lineage>
        <taxon>Bacteria</taxon>
        <taxon>Bacillati</taxon>
        <taxon>Bacillota</taxon>
        <taxon>Bacilli</taxon>
        <taxon>Lactobacillales</taxon>
        <taxon>Streptococcaceae</taxon>
        <taxon>Streptococcus</taxon>
    </lineage>
</organism>
<sequence length="51" mass="6020">MVHQIQHGDRLIIAKIAEKAFWQISFDVCFQVDFALKPELHGRHPDRQFSD</sequence>
<evidence type="ECO:0000313" key="2">
    <source>
        <dbReference type="Proteomes" id="UP000002148"/>
    </source>
</evidence>
<dbReference type="Proteomes" id="UP000002148">
    <property type="component" value="Chromosome"/>
</dbReference>
<accession>A3CNL0</accession>
<reference evidence="1 2" key="1">
    <citation type="journal article" date="2007" name="J. Bacteriol.">
        <title>Genome of the opportunistic pathogen Streptococcus sanguinis.</title>
        <authorList>
            <person name="Xu P."/>
            <person name="Alves J.M."/>
            <person name="Kitten T."/>
            <person name="Brown A."/>
            <person name="Chen Z."/>
            <person name="Ozaki L.S."/>
            <person name="Manque P."/>
            <person name="Ge X."/>
            <person name="Serrano M.G."/>
            <person name="Puiu D."/>
            <person name="Hendricks S."/>
            <person name="Wang Y."/>
            <person name="Chaplin M.D."/>
            <person name="Akan D."/>
            <person name="Paik S."/>
            <person name="Peterson D.L."/>
            <person name="Macrina F.L."/>
            <person name="Buck G.A."/>
        </authorList>
    </citation>
    <scope>NUCLEOTIDE SEQUENCE [LARGE SCALE GENOMIC DNA]</scope>
    <source>
        <strain evidence="1 2">SK36</strain>
    </source>
</reference>
<keyword evidence="2" id="KW-1185">Reference proteome</keyword>
<proteinExistence type="predicted"/>
<gene>
    <name evidence="1" type="ordered locus">SSA_1367</name>
</gene>
<dbReference type="AlphaFoldDB" id="A3CNL0"/>
<dbReference type="KEGG" id="ssa:SSA_1367"/>
<name>A3CNL0_STRSV</name>
<dbReference type="EMBL" id="CP000387">
    <property type="protein sequence ID" value="ABN44765.1"/>
    <property type="molecule type" value="Genomic_DNA"/>
</dbReference>
<evidence type="ECO:0000313" key="1">
    <source>
        <dbReference type="EMBL" id="ABN44765.1"/>
    </source>
</evidence>
<protein>
    <submittedName>
        <fullName evidence="1">Uncharacterized protein</fullName>
    </submittedName>
</protein>
<dbReference type="HOGENOM" id="CLU_3104559_0_0_9"/>